<feature type="region of interest" description="Disordered" evidence="1">
    <location>
        <begin position="232"/>
        <end position="254"/>
    </location>
</feature>
<dbReference type="AlphaFoldDB" id="A0A250K4Z0"/>
<keyword evidence="4" id="KW-1185">Reference proteome</keyword>
<evidence type="ECO:0000313" key="3">
    <source>
        <dbReference type="EMBL" id="ATB51058.1"/>
    </source>
</evidence>
<accession>A0A250K4Z0</accession>
<evidence type="ECO:0000313" key="4">
    <source>
        <dbReference type="Proteomes" id="UP000217343"/>
    </source>
</evidence>
<dbReference type="KEGG" id="mmas:MYMAC_006715"/>
<gene>
    <name evidence="3" type="ORF">MYMAC_006715</name>
</gene>
<reference evidence="3 4" key="1">
    <citation type="submission" date="2017-06" db="EMBL/GenBank/DDBJ databases">
        <title>Sequencing and comparative analysis of myxobacterial genomes.</title>
        <authorList>
            <person name="Rupp O."/>
            <person name="Goesmann A."/>
            <person name="Sogaard-Andersen L."/>
        </authorList>
    </citation>
    <scope>NUCLEOTIDE SEQUENCE [LARGE SCALE GENOMIC DNA]</scope>
    <source>
        <strain evidence="3 4">DSM 14697</strain>
    </source>
</reference>
<dbReference type="InterPro" id="IPR011044">
    <property type="entry name" value="Quino_amine_DH_bsu"/>
</dbReference>
<dbReference type="SUPFAM" id="SSF50969">
    <property type="entry name" value="YVTN repeat-like/Quinoprotein amine dehydrogenase"/>
    <property type="match status" value="1"/>
</dbReference>
<evidence type="ECO:0000256" key="1">
    <source>
        <dbReference type="SAM" id="MobiDB-lite"/>
    </source>
</evidence>
<organism evidence="3 4">
    <name type="scientific">Corallococcus macrosporus DSM 14697</name>
    <dbReference type="NCBI Taxonomy" id="1189310"/>
    <lineage>
        <taxon>Bacteria</taxon>
        <taxon>Pseudomonadati</taxon>
        <taxon>Myxococcota</taxon>
        <taxon>Myxococcia</taxon>
        <taxon>Myxococcales</taxon>
        <taxon>Cystobacterineae</taxon>
        <taxon>Myxococcaceae</taxon>
        <taxon>Corallococcus</taxon>
    </lineage>
</organism>
<dbReference type="Proteomes" id="UP000217343">
    <property type="component" value="Chromosome"/>
</dbReference>
<dbReference type="InterPro" id="IPR045547">
    <property type="entry name" value="bpX6"/>
</dbReference>
<feature type="region of interest" description="Disordered" evidence="1">
    <location>
        <begin position="290"/>
        <end position="313"/>
    </location>
</feature>
<protein>
    <recommendedName>
        <fullName evidence="2">MoxR-vWA-beta-propeller ternary system domain-containing protein</fullName>
    </recommendedName>
</protein>
<sequence>MSTARAGLLRPRQQVHRGTVKASALWLDPALLGEAEARRRILAMWSPTVSVHAVAGGYLVELSTPRVVACDTAPGLPLTREHGVLTSAPLSQAERRHPSLHEDTVVLVLGGQAQTFSAGALPRVDVSAWLEVSGWRLRAPETLGAPPPPVAVLEPLPPPSRERFGPGVPEPSPEAQAMLARMEGRAVTAPARGPGWWARLRAKLTPEGTVGRAGADGRLIRPGWLTRLRARFSNPGTASRESGGTGGGRPGWLARLGATLRGAGAHGQQPGRTPSAGWLARLAAMLQGSARDAAPRALPPSAPAAPRGPSPWGRLSDWMLRNTLLGEWVRQRKTEYVRRLFEMFEEGDLHEALRHAIPLSKEMSDGAREALGLPGPREQLTLQTQARGGAGAVFAGGPDLYSALQQRYREAFRRFEREGRFDEAAFVLAELLGAVEEAVSFLERHGRFKLAAELAEGRKLEPGIVVRQWFLAGDVARAVAIARRSGAFADAVARLERSNPPEARALRLLWAETLAEAGDYARAIQVVWPVAQNREAARTWLERGVACGGATGVRLLAMWATAFPDGLTAAGERVRELLEDDAPGRASERFVFGLALVEEAPSANRTALVVPTLRALLRDRAAGNARFTSDLDLIKRLLAAAPDGTLRTDLPTLGDCVHPAWRDDHARPRAEATVWASDAGTFTIHDAVVLPDGRLLYALGEAGARLVRADGGTVAHFDVPAFCLVPSRHGDRVLALARRGDVWRLSRLDLVARRSRPWCDVALTAWAPSYDGDVWFVSQDTTVMMVDALASGFRALWSVPGLEQAAICLAADATHMSFCVGKRERWTYALADGPTLRDRSALPPEVMDPRRVLVAQSMVPDGETAMLSMEFPPRSEAPADGVTPLMFRVNWMQPVSLRSRVWTKPDDERRKGILISREWCLELLALGTDWRFQLTDRQGTLRAVLTFEGDVRPEARFTDGLLLTFDAGGRGLWLDLESGELRHLPVV</sequence>
<dbReference type="OrthoDB" id="3652574at2"/>
<dbReference type="RefSeq" id="WP_095961068.1">
    <property type="nucleotide sequence ID" value="NZ_CP022203.1"/>
</dbReference>
<feature type="compositionally biased region" description="Pro residues" evidence="1">
    <location>
        <begin position="297"/>
        <end position="309"/>
    </location>
</feature>
<dbReference type="Pfam" id="PF19922">
    <property type="entry name" value="bpX6"/>
    <property type="match status" value="1"/>
</dbReference>
<feature type="domain" description="MoxR-vWA-beta-propeller ternary system" evidence="2">
    <location>
        <begin position="11"/>
        <end position="180"/>
    </location>
</feature>
<name>A0A250K4Z0_9BACT</name>
<evidence type="ECO:0000259" key="2">
    <source>
        <dbReference type="Pfam" id="PF19922"/>
    </source>
</evidence>
<dbReference type="EMBL" id="CP022203">
    <property type="protein sequence ID" value="ATB51058.1"/>
    <property type="molecule type" value="Genomic_DNA"/>
</dbReference>
<proteinExistence type="predicted"/>